<keyword evidence="2" id="KW-1185">Reference proteome</keyword>
<reference evidence="1 2" key="1">
    <citation type="submission" date="2021-05" db="EMBL/GenBank/DDBJ databases">
        <title>Comparative genomic studies on the polysaccharide-degrading batcterial strains of the Flammeovirga genus.</title>
        <authorList>
            <person name="Zewei F."/>
            <person name="Zheng Z."/>
            <person name="Yu L."/>
            <person name="Ruyue G."/>
            <person name="Yanhong M."/>
            <person name="Yuanyuan C."/>
            <person name="Jingyan G."/>
            <person name="Wenjun H."/>
        </authorList>
    </citation>
    <scope>NUCLEOTIDE SEQUENCE [LARGE SCALE GENOMIC DNA]</scope>
    <source>
        <strain evidence="1 2">NBRC:100898</strain>
    </source>
</reference>
<proteinExistence type="predicted"/>
<accession>A0AAX1N120</accession>
<dbReference type="Proteomes" id="UP000678679">
    <property type="component" value="Chromosome 1"/>
</dbReference>
<evidence type="ECO:0000313" key="2">
    <source>
        <dbReference type="Proteomes" id="UP000678679"/>
    </source>
</evidence>
<evidence type="ECO:0008006" key="3">
    <source>
        <dbReference type="Google" id="ProtNLM"/>
    </source>
</evidence>
<sequence>MTSCAKEANISQEEFDMTTWKNDPQGCKGERIQLDQDFMSVKDRLLGVSIAGVRQTLGAPDRVDLDNRSTKQYVYFVGKGGQCSEGDSTAVGKSYRVYFDALEMVREISPEL</sequence>
<gene>
    <name evidence="1" type="ORF">KMW28_15495</name>
</gene>
<dbReference type="RefSeq" id="WP_169662631.1">
    <property type="nucleotide sequence ID" value="NZ_CP076132.1"/>
</dbReference>
<dbReference type="AlphaFoldDB" id="A0AAX1N120"/>
<name>A0AAX1N120_9BACT</name>
<evidence type="ECO:0000313" key="1">
    <source>
        <dbReference type="EMBL" id="QWG01056.1"/>
    </source>
</evidence>
<dbReference type="KEGG" id="fya:KMW28_15495"/>
<organism evidence="1 2">
    <name type="scientific">Flammeovirga yaeyamensis</name>
    <dbReference type="NCBI Taxonomy" id="367791"/>
    <lineage>
        <taxon>Bacteria</taxon>
        <taxon>Pseudomonadati</taxon>
        <taxon>Bacteroidota</taxon>
        <taxon>Cytophagia</taxon>
        <taxon>Cytophagales</taxon>
        <taxon>Flammeovirgaceae</taxon>
        <taxon>Flammeovirga</taxon>
    </lineage>
</organism>
<dbReference type="EMBL" id="CP076132">
    <property type="protein sequence ID" value="QWG01056.1"/>
    <property type="molecule type" value="Genomic_DNA"/>
</dbReference>
<protein>
    <recommendedName>
        <fullName evidence="3">Lipoprotein</fullName>
    </recommendedName>
</protein>